<protein>
    <recommendedName>
        <fullName evidence="3">ASCH domain-containing protein</fullName>
    </recommendedName>
</protein>
<evidence type="ECO:0000313" key="1">
    <source>
        <dbReference type="EMBL" id="MCP9611329.1"/>
    </source>
</evidence>
<name>A0ABT1MFC3_9BACT</name>
<gene>
    <name evidence="1" type="ORF">NMU02_04400</name>
</gene>
<dbReference type="EMBL" id="JANDHW010000003">
    <property type="protein sequence ID" value="MCP9611329.1"/>
    <property type="molecule type" value="Genomic_DNA"/>
</dbReference>
<sequence length="181" mass="20580">MKAVVTLGKHFGPKHPRKGQETGFKDKVTDGRKVHTCRSNYEYWRAKIEKITATGGLLSVRQWSGKAYRSPQEVITEIPAGIVGVQKLELRREKCVVNHYAEEQQEKPIVSISYYDYSAEVDGCPVSLDILAENDGLTVDDFKAWFKPVFDDAEKKYHELAGLASALTLDFAIIHFTKRRY</sequence>
<organism evidence="1 2">
    <name type="scientific">Coprobacter tertius</name>
    <dbReference type="NCBI Taxonomy" id="2944915"/>
    <lineage>
        <taxon>Bacteria</taxon>
        <taxon>Pseudomonadati</taxon>
        <taxon>Bacteroidota</taxon>
        <taxon>Bacteroidia</taxon>
        <taxon>Bacteroidales</taxon>
        <taxon>Barnesiellaceae</taxon>
        <taxon>Coprobacter</taxon>
    </lineage>
</organism>
<keyword evidence="2" id="KW-1185">Reference proteome</keyword>
<evidence type="ECO:0008006" key="3">
    <source>
        <dbReference type="Google" id="ProtNLM"/>
    </source>
</evidence>
<comment type="caution">
    <text evidence="1">The sequence shown here is derived from an EMBL/GenBank/DDBJ whole genome shotgun (WGS) entry which is preliminary data.</text>
</comment>
<dbReference type="Proteomes" id="UP001205603">
    <property type="component" value="Unassembled WGS sequence"/>
</dbReference>
<dbReference type="RefSeq" id="WP_255026064.1">
    <property type="nucleotide sequence ID" value="NZ_JANDHW010000003.1"/>
</dbReference>
<evidence type="ECO:0000313" key="2">
    <source>
        <dbReference type="Proteomes" id="UP001205603"/>
    </source>
</evidence>
<accession>A0ABT1MFC3</accession>
<proteinExistence type="predicted"/>
<reference evidence="1 2" key="1">
    <citation type="submission" date="2022-07" db="EMBL/GenBank/DDBJ databases">
        <title>Fecal culturing of patients with breast cancer.</title>
        <authorList>
            <person name="Teng N.M.Y."/>
            <person name="Kiu R."/>
            <person name="Evans R."/>
            <person name="Baker D.J."/>
            <person name="Zenner C."/>
            <person name="Robinson S.D."/>
            <person name="Hall L.J."/>
        </authorList>
    </citation>
    <scope>NUCLEOTIDE SEQUENCE [LARGE SCALE GENOMIC DNA]</scope>
    <source>
        <strain evidence="1 2">LH1063</strain>
    </source>
</reference>